<dbReference type="EMBL" id="JAUHHV010000001">
    <property type="protein sequence ID" value="KAK1437395.1"/>
    <property type="molecule type" value="Genomic_DNA"/>
</dbReference>
<name>A0AAD8LH25_TARER</name>
<accession>A0AAD8LH25</accession>
<evidence type="ECO:0000313" key="2">
    <source>
        <dbReference type="Proteomes" id="UP001229421"/>
    </source>
</evidence>
<protein>
    <submittedName>
        <fullName evidence="1">Uncharacterized protein</fullName>
    </submittedName>
</protein>
<dbReference type="AlphaFoldDB" id="A0AAD8LH25"/>
<keyword evidence="2" id="KW-1185">Reference proteome</keyword>
<proteinExistence type="predicted"/>
<evidence type="ECO:0000313" key="1">
    <source>
        <dbReference type="EMBL" id="KAK1437395.1"/>
    </source>
</evidence>
<comment type="caution">
    <text evidence="1">The sequence shown here is derived from an EMBL/GenBank/DDBJ whole genome shotgun (WGS) entry which is preliminary data.</text>
</comment>
<organism evidence="1 2">
    <name type="scientific">Tagetes erecta</name>
    <name type="common">African marigold</name>
    <dbReference type="NCBI Taxonomy" id="13708"/>
    <lineage>
        <taxon>Eukaryota</taxon>
        <taxon>Viridiplantae</taxon>
        <taxon>Streptophyta</taxon>
        <taxon>Embryophyta</taxon>
        <taxon>Tracheophyta</taxon>
        <taxon>Spermatophyta</taxon>
        <taxon>Magnoliopsida</taxon>
        <taxon>eudicotyledons</taxon>
        <taxon>Gunneridae</taxon>
        <taxon>Pentapetalae</taxon>
        <taxon>asterids</taxon>
        <taxon>campanulids</taxon>
        <taxon>Asterales</taxon>
        <taxon>Asteraceae</taxon>
        <taxon>Asteroideae</taxon>
        <taxon>Heliantheae alliance</taxon>
        <taxon>Tageteae</taxon>
        <taxon>Tagetes</taxon>
    </lineage>
</organism>
<reference evidence="1" key="1">
    <citation type="journal article" date="2023" name="bioRxiv">
        <title>Improved chromosome-level genome assembly for marigold (Tagetes erecta).</title>
        <authorList>
            <person name="Jiang F."/>
            <person name="Yuan L."/>
            <person name="Wang S."/>
            <person name="Wang H."/>
            <person name="Xu D."/>
            <person name="Wang A."/>
            <person name="Fan W."/>
        </authorList>
    </citation>
    <scope>NUCLEOTIDE SEQUENCE</scope>
    <source>
        <strain evidence="1">WSJ</strain>
        <tissue evidence="1">Leaf</tissue>
    </source>
</reference>
<gene>
    <name evidence="1" type="ORF">QVD17_03186</name>
</gene>
<sequence>MGETWRGNTNGGAAMAVSDPLCSILVFANRSSHLELSVMYFQRGAENAMADYLISLIVYISEPYFTLQFAISTSLLIAGI</sequence>
<dbReference type="Proteomes" id="UP001229421">
    <property type="component" value="Unassembled WGS sequence"/>
</dbReference>